<evidence type="ECO:0008006" key="3">
    <source>
        <dbReference type="Google" id="ProtNLM"/>
    </source>
</evidence>
<organism evidence="1 2">
    <name type="scientific">Planosporangium thailandense</name>
    <dbReference type="NCBI Taxonomy" id="765197"/>
    <lineage>
        <taxon>Bacteria</taxon>
        <taxon>Bacillati</taxon>
        <taxon>Actinomycetota</taxon>
        <taxon>Actinomycetes</taxon>
        <taxon>Micromonosporales</taxon>
        <taxon>Micromonosporaceae</taxon>
        <taxon>Planosporangium</taxon>
    </lineage>
</organism>
<evidence type="ECO:0000313" key="1">
    <source>
        <dbReference type="EMBL" id="NJC68416.1"/>
    </source>
</evidence>
<reference evidence="1 2" key="1">
    <citation type="submission" date="2020-03" db="EMBL/GenBank/DDBJ databases">
        <title>WGS of the type strain of Planosporangium spp.</title>
        <authorList>
            <person name="Thawai C."/>
        </authorList>
    </citation>
    <scope>NUCLEOTIDE SEQUENCE [LARGE SCALE GENOMIC DNA]</scope>
    <source>
        <strain evidence="1 2">TBRC 5610</strain>
    </source>
</reference>
<evidence type="ECO:0000313" key="2">
    <source>
        <dbReference type="Proteomes" id="UP000722989"/>
    </source>
</evidence>
<accession>A0ABX0XR03</accession>
<dbReference type="EMBL" id="JAATVY010000001">
    <property type="protein sequence ID" value="NJC68416.1"/>
    <property type="molecule type" value="Genomic_DNA"/>
</dbReference>
<name>A0ABX0XR03_9ACTN</name>
<gene>
    <name evidence="1" type="ORF">HC031_01565</name>
</gene>
<dbReference type="RefSeq" id="WP_167923295.1">
    <property type="nucleotide sequence ID" value="NZ_JAATVY010000001.1"/>
</dbReference>
<comment type="caution">
    <text evidence="1">The sequence shown here is derived from an EMBL/GenBank/DDBJ whole genome shotgun (WGS) entry which is preliminary data.</text>
</comment>
<protein>
    <recommendedName>
        <fullName evidence="3">DUF222 domain-containing protein</fullName>
    </recommendedName>
</protein>
<sequence length="143" mass="16256">MEQLTSQISDHAAQLSPDEWRLVDDAYECALAHAERAGTSDRIRSAERRLNLTTVVLRLVPPDDIIGLRSWARFADTFRDAVPMSAAAADAIVDQWAGLDVTEIRRLRDAKNLLTPVLRVKEHLVDRAELELDTWERVYPRLP</sequence>
<proteinExistence type="predicted"/>
<keyword evidence="2" id="KW-1185">Reference proteome</keyword>
<dbReference type="Proteomes" id="UP000722989">
    <property type="component" value="Unassembled WGS sequence"/>
</dbReference>